<feature type="transmembrane region" description="Helical" evidence="6">
    <location>
        <begin position="205"/>
        <end position="227"/>
    </location>
</feature>
<dbReference type="InterPro" id="IPR052337">
    <property type="entry name" value="SAT4-like"/>
</dbReference>
<feature type="transmembrane region" description="Helical" evidence="6">
    <location>
        <begin position="239"/>
        <end position="262"/>
    </location>
</feature>
<organism evidence="8 9">
    <name type="scientific">Aspergillus keveii</name>
    <dbReference type="NCBI Taxonomy" id="714993"/>
    <lineage>
        <taxon>Eukaryota</taxon>
        <taxon>Fungi</taxon>
        <taxon>Dikarya</taxon>
        <taxon>Ascomycota</taxon>
        <taxon>Pezizomycotina</taxon>
        <taxon>Eurotiomycetes</taxon>
        <taxon>Eurotiomycetidae</taxon>
        <taxon>Eurotiales</taxon>
        <taxon>Aspergillaceae</taxon>
        <taxon>Aspergillus</taxon>
        <taxon>Aspergillus subgen. Nidulantes</taxon>
    </lineage>
</organism>
<name>A0ABR4G208_9EURO</name>
<evidence type="ECO:0000313" key="9">
    <source>
        <dbReference type="Proteomes" id="UP001610563"/>
    </source>
</evidence>
<reference evidence="8 9" key="1">
    <citation type="submission" date="2024-07" db="EMBL/GenBank/DDBJ databases">
        <title>Section-level genome sequencing and comparative genomics of Aspergillus sections Usti and Cavernicolus.</title>
        <authorList>
            <consortium name="Lawrence Berkeley National Laboratory"/>
            <person name="Nybo J.L."/>
            <person name="Vesth T.C."/>
            <person name="Theobald S."/>
            <person name="Frisvad J.C."/>
            <person name="Larsen T.O."/>
            <person name="Kjaerboelling I."/>
            <person name="Rothschild-Mancinelli K."/>
            <person name="Lyhne E.K."/>
            <person name="Kogle M.E."/>
            <person name="Barry K."/>
            <person name="Clum A."/>
            <person name="Na H."/>
            <person name="Ledsgaard L."/>
            <person name="Lin J."/>
            <person name="Lipzen A."/>
            <person name="Kuo A."/>
            <person name="Riley R."/>
            <person name="Mondo S."/>
            <person name="Labutti K."/>
            <person name="Haridas S."/>
            <person name="Pangalinan J."/>
            <person name="Salamov A.A."/>
            <person name="Simmons B.A."/>
            <person name="Magnuson J.K."/>
            <person name="Chen J."/>
            <person name="Drula E."/>
            <person name="Henrissat B."/>
            <person name="Wiebenga A."/>
            <person name="Lubbers R.J."/>
            <person name="Gomes A.C."/>
            <person name="Makela M.R."/>
            <person name="Stajich J."/>
            <person name="Grigoriev I.V."/>
            <person name="Mortensen U.H."/>
            <person name="De Vries R.P."/>
            <person name="Baker S.E."/>
            <person name="Andersen M.R."/>
        </authorList>
    </citation>
    <scope>NUCLEOTIDE SEQUENCE [LARGE SCALE GENOMIC DNA]</scope>
    <source>
        <strain evidence="8 9">CBS 209.92</strain>
    </source>
</reference>
<feature type="transmembrane region" description="Helical" evidence="6">
    <location>
        <begin position="169"/>
        <end position="193"/>
    </location>
</feature>
<feature type="transmembrane region" description="Helical" evidence="6">
    <location>
        <begin position="123"/>
        <end position="146"/>
    </location>
</feature>
<keyword evidence="3 6" id="KW-1133">Transmembrane helix</keyword>
<feature type="transmembrane region" description="Helical" evidence="6">
    <location>
        <begin position="88"/>
        <end position="111"/>
    </location>
</feature>
<dbReference type="PANTHER" id="PTHR33048">
    <property type="entry name" value="PTH11-LIKE INTEGRAL MEMBRANE PROTEIN (AFU_ORTHOLOGUE AFUA_5G11245)"/>
    <property type="match status" value="1"/>
</dbReference>
<dbReference type="Proteomes" id="UP001610563">
    <property type="component" value="Unassembled WGS sequence"/>
</dbReference>
<dbReference type="Pfam" id="PF20684">
    <property type="entry name" value="Fung_rhodopsin"/>
    <property type="match status" value="1"/>
</dbReference>
<dbReference type="InterPro" id="IPR049326">
    <property type="entry name" value="Rhodopsin_dom_fungi"/>
</dbReference>
<evidence type="ECO:0000256" key="3">
    <source>
        <dbReference type="ARBA" id="ARBA00022989"/>
    </source>
</evidence>
<feature type="transmembrane region" description="Helical" evidence="6">
    <location>
        <begin position="44"/>
        <end position="68"/>
    </location>
</feature>
<evidence type="ECO:0000256" key="6">
    <source>
        <dbReference type="SAM" id="Phobius"/>
    </source>
</evidence>
<comment type="subcellular location">
    <subcellularLocation>
        <location evidence="1">Membrane</location>
        <topology evidence="1">Multi-pass membrane protein</topology>
    </subcellularLocation>
</comment>
<feature type="transmembrane region" description="Helical" evidence="6">
    <location>
        <begin position="12"/>
        <end position="32"/>
    </location>
</feature>
<keyword evidence="4 6" id="KW-0472">Membrane</keyword>
<protein>
    <recommendedName>
        <fullName evidence="7">Rhodopsin domain-containing protein</fullName>
    </recommendedName>
</protein>
<evidence type="ECO:0000256" key="4">
    <source>
        <dbReference type="ARBA" id="ARBA00023136"/>
    </source>
</evidence>
<dbReference type="EMBL" id="JBFTWV010000063">
    <property type="protein sequence ID" value="KAL2793037.1"/>
    <property type="molecule type" value="Genomic_DNA"/>
</dbReference>
<gene>
    <name evidence="8" type="ORF">BJX66DRAFT_352100</name>
</gene>
<dbReference type="PANTHER" id="PTHR33048:SF124">
    <property type="entry name" value="INTEGRAL MEMBRANE PROTEIN"/>
    <property type="match status" value="1"/>
</dbReference>
<comment type="similarity">
    <text evidence="5">Belongs to the SAT4 family.</text>
</comment>
<evidence type="ECO:0000256" key="1">
    <source>
        <dbReference type="ARBA" id="ARBA00004141"/>
    </source>
</evidence>
<evidence type="ECO:0000259" key="7">
    <source>
        <dbReference type="Pfam" id="PF20684"/>
    </source>
</evidence>
<evidence type="ECO:0000256" key="5">
    <source>
        <dbReference type="ARBA" id="ARBA00038359"/>
    </source>
</evidence>
<accession>A0ABR4G208</accession>
<keyword evidence="9" id="KW-1185">Reference proteome</keyword>
<evidence type="ECO:0000313" key="8">
    <source>
        <dbReference type="EMBL" id="KAL2793037.1"/>
    </source>
</evidence>
<keyword evidence="2 6" id="KW-0812">Transmembrane</keyword>
<feature type="domain" description="Rhodopsin" evidence="7">
    <location>
        <begin position="28"/>
        <end position="267"/>
    </location>
</feature>
<proteinExistence type="inferred from homology"/>
<comment type="caution">
    <text evidence="8">The sequence shown here is derived from an EMBL/GenBank/DDBJ whole genome shotgun (WGS) entry which is preliminary data.</text>
</comment>
<sequence>MDDTPWLQTANQVLVAVGLAVCTSCLLMRIYTKAFIMKRFWWDDVFIIIAWIFAAAIQGTILYGFSHAGLGVHITELSPSTLITLQKIVLACSIVYLYCLGFAKIALLVLYHRILSPIRAWAYTIYLVGFIIVGYTIALTLALVFACDPLDKNWDPFIVGGSCINRPGVYLATAATNTVSDVVLILIPVNVVWRLRMGWLRKLGATCMFGIGALTIITSIIRLATLWPLLSSKDISRDLALVCTFVIIEANFIILCGSIPFFRQFIRYYGPKLFPGWWSARNNISSSIQDSSSNPPVGCVQDSRVEIGIGIVSDEDEEDDDVRVHGDEGSMHEIQTRYNVR</sequence>
<evidence type="ECO:0000256" key="2">
    <source>
        <dbReference type="ARBA" id="ARBA00022692"/>
    </source>
</evidence>